<proteinExistence type="predicted"/>
<gene>
    <name evidence="2" type="ORF">TrLO_g11379</name>
</gene>
<keyword evidence="1" id="KW-1133">Transmembrane helix</keyword>
<dbReference type="EMBL" id="BRXW01000023">
    <property type="protein sequence ID" value="GMI00457.1"/>
    <property type="molecule type" value="Genomic_DNA"/>
</dbReference>
<evidence type="ECO:0000313" key="3">
    <source>
        <dbReference type="Proteomes" id="UP001165122"/>
    </source>
</evidence>
<accession>A0A9W7C5P5</accession>
<organism evidence="2 3">
    <name type="scientific">Triparma laevis f. longispina</name>
    <dbReference type="NCBI Taxonomy" id="1714387"/>
    <lineage>
        <taxon>Eukaryota</taxon>
        <taxon>Sar</taxon>
        <taxon>Stramenopiles</taxon>
        <taxon>Ochrophyta</taxon>
        <taxon>Bolidophyceae</taxon>
        <taxon>Parmales</taxon>
        <taxon>Triparmaceae</taxon>
        <taxon>Triparma</taxon>
    </lineage>
</organism>
<dbReference type="AlphaFoldDB" id="A0A9W7C5P5"/>
<feature type="transmembrane region" description="Helical" evidence="1">
    <location>
        <begin position="23"/>
        <end position="51"/>
    </location>
</feature>
<reference evidence="3" key="1">
    <citation type="journal article" date="2023" name="Commun. Biol.">
        <title>Genome analysis of Parmales, the sister group of diatoms, reveals the evolutionary specialization of diatoms from phago-mixotrophs to photoautotrophs.</title>
        <authorList>
            <person name="Ban H."/>
            <person name="Sato S."/>
            <person name="Yoshikawa S."/>
            <person name="Yamada K."/>
            <person name="Nakamura Y."/>
            <person name="Ichinomiya M."/>
            <person name="Sato N."/>
            <person name="Blanc-Mathieu R."/>
            <person name="Endo H."/>
            <person name="Kuwata A."/>
            <person name="Ogata H."/>
        </authorList>
    </citation>
    <scope>NUCLEOTIDE SEQUENCE [LARGE SCALE GENOMIC DNA]</scope>
    <source>
        <strain evidence="3">NIES 3700</strain>
    </source>
</reference>
<evidence type="ECO:0000256" key="1">
    <source>
        <dbReference type="SAM" id="Phobius"/>
    </source>
</evidence>
<sequence length="174" mass="20532">MGLFVLCKIARRDFYYFLNLEGILRLILAFLTILGSLVAIWIVSAVSFAIVNKREYYHIFYGFDTALTYNHKSFLNLREDQEEEKSNIFTLHPDVYKKWGDVVKKWTFNNLKRWEEEKPAWFTGVGVDGVPNDFLPFEYRVKYKKTMGRVDDAQLKRRRGSVSVRELLGGTEER</sequence>
<comment type="caution">
    <text evidence="2">The sequence shown here is derived from an EMBL/GenBank/DDBJ whole genome shotgun (WGS) entry which is preliminary data.</text>
</comment>
<keyword evidence="1" id="KW-0472">Membrane</keyword>
<evidence type="ECO:0000313" key="2">
    <source>
        <dbReference type="EMBL" id="GMI00457.1"/>
    </source>
</evidence>
<name>A0A9W7C5P5_9STRA</name>
<protein>
    <submittedName>
        <fullName evidence="2">Uncharacterized protein</fullName>
    </submittedName>
</protein>
<dbReference type="Proteomes" id="UP001165122">
    <property type="component" value="Unassembled WGS sequence"/>
</dbReference>
<keyword evidence="3" id="KW-1185">Reference proteome</keyword>
<keyword evidence="1" id="KW-0812">Transmembrane</keyword>